<accession>A0AAJ0BHL7</accession>
<feature type="region of interest" description="Disordered" evidence="1">
    <location>
        <begin position="107"/>
        <end position="128"/>
    </location>
</feature>
<evidence type="ECO:0000256" key="2">
    <source>
        <dbReference type="SAM" id="SignalP"/>
    </source>
</evidence>
<gene>
    <name evidence="3" type="ORF">QBC47DRAFT_139342</name>
</gene>
<feature type="chain" id="PRO_5042546796" evidence="2">
    <location>
        <begin position="29"/>
        <end position="163"/>
    </location>
</feature>
<keyword evidence="2" id="KW-0732">Signal</keyword>
<comment type="caution">
    <text evidence="3">The sequence shown here is derived from an EMBL/GenBank/DDBJ whole genome shotgun (WGS) entry which is preliminary data.</text>
</comment>
<name>A0AAJ0BHL7_9PEZI</name>
<proteinExistence type="predicted"/>
<dbReference type="Proteomes" id="UP001239445">
    <property type="component" value="Unassembled WGS sequence"/>
</dbReference>
<keyword evidence="4" id="KW-1185">Reference proteome</keyword>
<dbReference type="AlphaFoldDB" id="A0AAJ0BHL7"/>
<protein>
    <submittedName>
        <fullName evidence="3">Uncharacterized protein</fullName>
    </submittedName>
</protein>
<evidence type="ECO:0000313" key="4">
    <source>
        <dbReference type="Proteomes" id="UP001239445"/>
    </source>
</evidence>
<evidence type="ECO:0000313" key="3">
    <source>
        <dbReference type="EMBL" id="KAK1758386.1"/>
    </source>
</evidence>
<sequence length="163" mass="18116">MIGGCCPFRERKLCLLLLNCRNLPLLQAFPTSPRGQFLTIRPKQLPNPFEKPALCQRVPKKTPPSLPEISELCPSRYATKPIPPTNSIPPNQPLVSSSKKNPFRLSDFHCPPTSSTPAATKETRREANIPKTSGDQLCCNRNCTPLKPHWPPASRDPGIVLCR</sequence>
<feature type="signal peptide" evidence="2">
    <location>
        <begin position="1"/>
        <end position="28"/>
    </location>
</feature>
<evidence type="ECO:0000256" key="1">
    <source>
        <dbReference type="SAM" id="MobiDB-lite"/>
    </source>
</evidence>
<dbReference type="EMBL" id="MU839829">
    <property type="protein sequence ID" value="KAK1758386.1"/>
    <property type="molecule type" value="Genomic_DNA"/>
</dbReference>
<organism evidence="3 4">
    <name type="scientific">Echria macrotheca</name>
    <dbReference type="NCBI Taxonomy" id="438768"/>
    <lineage>
        <taxon>Eukaryota</taxon>
        <taxon>Fungi</taxon>
        <taxon>Dikarya</taxon>
        <taxon>Ascomycota</taxon>
        <taxon>Pezizomycotina</taxon>
        <taxon>Sordariomycetes</taxon>
        <taxon>Sordariomycetidae</taxon>
        <taxon>Sordariales</taxon>
        <taxon>Schizotheciaceae</taxon>
        <taxon>Echria</taxon>
    </lineage>
</organism>
<reference evidence="3" key="1">
    <citation type="submission" date="2023-06" db="EMBL/GenBank/DDBJ databases">
        <title>Genome-scale phylogeny and comparative genomics of the fungal order Sordariales.</title>
        <authorList>
            <consortium name="Lawrence Berkeley National Laboratory"/>
            <person name="Hensen N."/>
            <person name="Bonometti L."/>
            <person name="Westerberg I."/>
            <person name="Brannstrom I.O."/>
            <person name="Guillou S."/>
            <person name="Cros-Aarteil S."/>
            <person name="Calhoun S."/>
            <person name="Haridas S."/>
            <person name="Kuo A."/>
            <person name="Mondo S."/>
            <person name="Pangilinan J."/>
            <person name="Riley R."/>
            <person name="Labutti K."/>
            <person name="Andreopoulos B."/>
            <person name="Lipzen A."/>
            <person name="Chen C."/>
            <person name="Yanf M."/>
            <person name="Daum C."/>
            <person name="Ng V."/>
            <person name="Clum A."/>
            <person name="Steindorff A."/>
            <person name="Ohm R."/>
            <person name="Martin F."/>
            <person name="Silar P."/>
            <person name="Natvig D."/>
            <person name="Lalanne C."/>
            <person name="Gautier V."/>
            <person name="Ament-Velasquez S.L."/>
            <person name="Kruys A."/>
            <person name="Hutchinson M.I."/>
            <person name="Powell A.J."/>
            <person name="Barry K."/>
            <person name="Miller A.N."/>
            <person name="Grigoriev I.V."/>
            <person name="Debuchy R."/>
            <person name="Gladieux P."/>
            <person name="Thoren M.H."/>
            <person name="Johannesson H."/>
        </authorList>
    </citation>
    <scope>NUCLEOTIDE SEQUENCE</scope>
    <source>
        <strain evidence="3">PSN4</strain>
    </source>
</reference>